<evidence type="ECO:0000313" key="5">
    <source>
        <dbReference type="Proteomes" id="UP000006701"/>
    </source>
</evidence>
<dbReference type="SMART" id="SM00330">
    <property type="entry name" value="PIPKc"/>
    <property type="match status" value="1"/>
</dbReference>
<organism evidence="4 5">
    <name type="scientific">Aspergillus clavatus (strain ATCC 1007 / CBS 513.65 / DSM 816 / NCTC 3887 / NRRL 1 / QM 1276 / 107)</name>
    <dbReference type="NCBI Taxonomy" id="344612"/>
    <lineage>
        <taxon>Eukaryota</taxon>
        <taxon>Fungi</taxon>
        <taxon>Dikarya</taxon>
        <taxon>Ascomycota</taxon>
        <taxon>Pezizomycotina</taxon>
        <taxon>Eurotiomycetes</taxon>
        <taxon>Eurotiomycetidae</taxon>
        <taxon>Eurotiales</taxon>
        <taxon>Aspergillaceae</taxon>
        <taxon>Aspergillus</taxon>
        <taxon>Aspergillus subgen. Fumigati</taxon>
    </lineage>
</organism>
<dbReference type="eggNOG" id="ENOG502S39H">
    <property type="taxonomic scope" value="Eukaryota"/>
</dbReference>
<evidence type="ECO:0000313" key="4">
    <source>
        <dbReference type="EMBL" id="EAW14321.1"/>
    </source>
</evidence>
<keyword evidence="2" id="KW-1133">Transmembrane helix</keyword>
<accession>A1C7F0</accession>
<dbReference type="InterPro" id="IPR023610">
    <property type="entry name" value="PInositol-4/5-P-5/4-kinase"/>
</dbReference>
<dbReference type="Gene3D" id="3.30.810.10">
    <property type="entry name" value="2-Layer Sandwich"/>
    <property type="match status" value="1"/>
</dbReference>
<keyword evidence="1" id="KW-0547">Nucleotide-binding</keyword>
<dbReference type="OMA" id="GDMGYSG"/>
<proteinExistence type="predicted"/>
<dbReference type="KEGG" id="act:ACLA_073560"/>
<dbReference type="STRING" id="344612.A1C7F0"/>
<dbReference type="InterPro" id="IPR027483">
    <property type="entry name" value="PInositol-4-P-4/5-kinase_C_sf"/>
</dbReference>
<dbReference type="Pfam" id="PF01504">
    <property type="entry name" value="PIP5K"/>
    <property type="match status" value="1"/>
</dbReference>
<keyword evidence="5" id="KW-1185">Reference proteome</keyword>
<evidence type="ECO:0000256" key="1">
    <source>
        <dbReference type="PROSITE-ProRule" id="PRU00781"/>
    </source>
</evidence>
<keyword evidence="2" id="KW-0472">Membrane</keyword>
<dbReference type="HOGENOM" id="CLU_052383_0_0_1"/>
<dbReference type="InterPro" id="IPR027484">
    <property type="entry name" value="PInositol-4-P-5-kinase_N"/>
</dbReference>
<dbReference type="InterPro" id="IPR002498">
    <property type="entry name" value="PInositol-4-P-4/5-kinase_core"/>
</dbReference>
<dbReference type="SUPFAM" id="SSF56104">
    <property type="entry name" value="SAICAR synthase-like"/>
    <property type="match status" value="1"/>
</dbReference>
<dbReference type="VEuPathDB" id="FungiDB:ACLA_073560"/>
<feature type="transmembrane region" description="Helical" evidence="2">
    <location>
        <begin position="29"/>
        <end position="47"/>
    </location>
</feature>
<dbReference type="EMBL" id="DS027045">
    <property type="protein sequence ID" value="EAW14321.1"/>
    <property type="molecule type" value="Genomic_DNA"/>
</dbReference>
<dbReference type="RefSeq" id="XP_001275747.1">
    <property type="nucleotide sequence ID" value="XM_001275746.1"/>
</dbReference>
<dbReference type="GO" id="GO:0005524">
    <property type="term" value="F:ATP binding"/>
    <property type="evidence" value="ECO:0007669"/>
    <property type="project" value="UniProtKB-UniRule"/>
</dbReference>
<protein>
    <recommendedName>
        <fullName evidence="3">PIPK domain-containing protein</fullName>
    </recommendedName>
</protein>
<dbReference type="GeneID" id="4707892"/>
<dbReference type="GO" id="GO:0016308">
    <property type="term" value="F:1-phosphatidylinositol-4-phosphate 5-kinase activity"/>
    <property type="evidence" value="ECO:0007669"/>
    <property type="project" value="TreeGrafter"/>
</dbReference>
<reference evidence="4 5" key="1">
    <citation type="journal article" date="2008" name="PLoS Genet.">
        <title>Genomic islands in the pathogenic filamentous fungus Aspergillus fumigatus.</title>
        <authorList>
            <person name="Fedorova N.D."/>
            <person name="Khaldi N."/>
            <person name="Joardar V.S."/>
            <person name="Maiti R."/>
            <person name="Amedeo P."/>
            <person name="Anderson M.J."/>
            <person name="Crabtree J."/>
            <person name="Silva J.C."/>
            <person name="Badger J.H."/>
            <person name="Albarraq A."/>
            <person name="Angiuoli S."/>
            <person name="Bussey H."/>
            <person name="Bowyer P."/>
            <person name="Cotty P.J."/>
            <person name="Dyer P.S."/>
            <person name="Egan A."/>
            <person name="Galens K."/>
            <person name="Fraser-Liggett C.M."/>
            <person name="Haas B.J."/>
            <person name="Inman J.M."/>
            <person name="Kent R."/>
            <person name="Lemieux S."/>
            <person name="Malavazi I."/>
            <person name="Orvis J."/>
            <person name="Roemer T."/>
            <person name="Ronning C.M."/>
            <person name="Sundaram J.P."/>
            <person name="Sutton G."/>
            <person name="Turner G."/>
            <person name="Venter J.C."/>
            <person name="White O.R."/>
            <person name="Whitty B.R."/>
            <person name="Youngman P."/>
            <person name="Wolfe K.H."/>
            <person name="Goldman G.H."/>
            <person name="Wortman J.R."/>
            <person name="Jiang B."/>
            <person name="Denning D.W."/>
            <person name="Nierman W.C."/>
        </authorList>
    </citation>
    <scope>NUCLEOTIDE SEQUENCE [LARGE SCALE GENOMIC DNA]</scope>
    <source>
        <strain evidence="5">ATCC 1007 / CBS 513.65 / DSM 816 / NCTC 3887 / NRRL 1</strain>
    </source>
</reference>
<dbReference type="OrthoDB" id="70770at2759"/>
<dbReference type="PANTHER" id="PTHR23086:SF126">
    <property type="entry name" value="PIPK DOMAIN-CONTAINING PROTEIN"/>
    <property type="match status" value="1"/>
</dbReference>
<evidence type="ECO:0000256" key="2">
    <source>
        <dbReference type="SAM" id="Phobius"/>
    </source>
</evidence>
<dbReference type="PANTHER" id="PTHR23086">
    <property type="entry name" value="PHOSPHATIDYLINOSITOL-4-PHOSPHATE 5-KINASE"/>
    <property type="match status" value="1"/>
</dbReference>
<name>A1C7F0_ASPCL</name>
<dbReference type="Proteomes" id="UP000006701">
    <property type="component" value="Unassembled WGS sequence"/>
</dbReference>
<dbReference type="GO" id="GO:0046854">
    <property type="term" value="P:phosphatidylinositol phosphate biosynthetic process"/>
    <property type="evidence" value="ECO:0007669"/>
    <property type="project" value="TreeGrafter"/>
</dbReference>
<dbReference type="Gene3D" id="3.30.800.10">
    <property type="entry name" value="Phosphatidylinositol Phosphate Kinase II Beta"/>
    <property type="match status" value="1"/>
</dbReference>
<feature type="domain" description="PIPK" evidence="3">
    <location>
        <begin position="1"/>
        <end position="345"/>
    </location>
</feature>
<sequence>MGGRRRQSALAKSIQLAVFREPRTFRKTLLGWILAFFSIFYIRLIRYCAELFEELRKDVWDIHEEEYKACFRSENKTLPLKPMGDLGLSGSVLMIIRQTFFSTSNNKFLVKSLPRHFEHSFFRKDLFQPYYEYMSSHPDSILVWITDYVYAPYRTLGSILKTAPAHHIIMENMLCGKDGDPAEEKWETYDLKPIDYFYPERDLVPDALVSEETLNRLADKFEDKIQMSQADYRRFKNILEADTHFLESSNAVDYSLFLIRFPASSNPDVVGKRNPWRVGFQSLDGKWKYRAVILDFFWAKHKLHAQAMTGMVQTFNVIGRQGPMTITTTADEYRKKFLNMVDEILEVRQS</sequence>
<dbReference type="GO" id="GO:0005886">
    <property type="term" value="C:plasma membrane"/>
    <property type="evidence" value="ECO:0007669"/>
    <property type="project" value="TreeGrafter"/>
</dbReference>
<keyword evidence="1" id="KW-0067">ATP-binding</keyword>
<evidence type="ECO:0000259" key="3">
    <source>
        <dbReference type="PROSITE" id="PS51455"/>
    </source>
</evidence>
<gene>
    <name evidence="4" type="ORF">ACLA_073560</name>
</gene>
<keyword evidence="1" id="KW-0418">Kinase</keyword>
<keyword evidence="2" id="KW-0812">Transmembrane</keyword>
<dbReference type="PROSITE" id="PS51455">
    <property type="entry name" value="PIPK"/>
    <property type="match status" value="1"/>
</dbReference>
<dbReference type="AlphaFoldDB" id="A1C7F0"/>
<keyword evidence="1" id="KW-0808">Transferase</keyword>